<accession>A0A7Y9W232</accession>
<proteinExistence type="predicted"/>
<evidence type="ECO:0000313" key="1">
    <source>
        <dbReference type="EMBL" id="NYH12253.1"/>
    </source>
</evidence>
<comment type="caution">
    <text evidence="1">The sequence shown here is derived from an EMBL/GenBank/DDBJ whole genome shotgun (WGS) entry which is preliminary data.</text>
</comment>
<name>A0A7Y9W232_9PSED</name>
<dbReference type="AlphaFoldDB" id="A0A7Y9W232"/>
<protein>
    <submittedName>
        <fullName evidence="1">Uncharacterized protein</fullName>
    </submittedName>
</protein>
<sequence length="54" mass="5826">MARCSLLPTLTLAAAFTEISGQTLTLQAGPRYWIDSPKDGPQGGRFAVTWVFPS</sequence>
<dbReference type="Proteomes" id="UP000553035">
    <property type="component" value="Unassembled WGS sequence"/>
</dbReference>
<evidence type="ECO:0000313" key="2">
    <source>
        <dbReference type="Proteomes" id="UP000553035"/>
    </source>
</evidence>
<gene>
    <name evidence="1" type="ORF">GGI52_005296</name>
</gene>
<organism evidence="1 2">
    <name type="scientific">Pseudomonas moraviensis</name>
    <dbReference type="NCBI Taxonomy" id="321662"/>
    <lineage>
        <taxon>Bacteria</taxon>
        <taxon>Pseudomonadati</taxon>
        <taxon>Pseudomonadota</taxon>
        <taxon>Gammaproteobacteria</taxon>
        <taxon>Pseudomonadales</taxon>
        <taxon>Pseudomonadaceae</taxon>
        <taxon>Pseudomonas</taxon>
    </lineage>
</organism>
<dbReference type="EMBL" id="JACCAT010000001">
    <property type="protein sequence ID" value="NYH12253.1"/>
    <property type="molecule type" value="Genomic_DNA"/>
</dbReference>
<reference evidence="1 2" key="1">
    <citation type="submission" date="2020-07" db="EMBL/GenBank/DDBJ databases">
        <title>Exploring microbial biodiversity for novel pathways involved in the catabolism of aromatic compounds derived from lignin.</title>
        <authorList>
            <person name="Elkins J."/>
        </authorList>
    </citation>
    <scope>NUCLEOTIDE SEQUENCE [LARGE SCALE GENOMIC DNA]</scope>
    <source>
        <strain evidence="1 2">VanB</strain>
    </source>
</reference>